<reference evidence="3" key="1">
    <citation type="journal article" date="2019" name="Int. J. Syst. Evol. Microbiol.">
        <title>The Global Catalogue of Microorganisms (GCM) 10K type strain sequencing project: providing services to taxonomists for standard genome sequencing and annotation.</title>
        <authorList>
            <consortium name="The Broad Institute Genomics Platform"/>
            <consortium name="The Broad Institute Genome Sequencing Center for Infectious Disease"/>
            <person name="Wu L."/>
            <person name="Ma J."/>
        </authorList>
    </citation>
    <scope>NUCLEOTIDE SEQUENCE [LARGE SCALE GENOMIC DNA]</scope>
    <source>
        <strain evidence="3">CCM 7043</strain>
    </source>
</reference>
<evidence type="ECO:0000313" key="3">
    <source>
        <dbReference type="Proteomes" id="UP001597338"/>
    </source>
</evidence>
<evidence type="ECO:0000259" key="1">
    <source>
        <dbReference type="PROSITE" id="PS50943"/>
    </source>
</evidence>
<dbReference type="RefSeq" id="WP_377179120.1">
    <property type="nucleotide sequence ID" value="NZ_JBHUHF010000001.1"/>
</dbReference>
<gene>
    <name evidence="2" type="ORF">ACFSL2_00740</name>
</gene>
<accession>A0ABW4V0G2</accession>
<name>A0ABW4V0G2_9MICO</name>
<dbReference type="SUPFAM" id="SSF47413">
    <property type="entry name" value="lambda repressor-like DNA-binding domains"/>
    <property type="match status" value="1"/>
</dbReference>
<dbReference type="PROSITE" id="PS50943">
    <property type="entry name" value="HTH_CROC1"/>
    <property type="match status" value="1"/>
</dbReference>
<protein>
    <submittedName>
        <fullName evidence="2">Helix-turn-helix domain-containing protein</fullName>
    </submittedName>
</protein>
<comment type="caution">
    <text evidence="2">The sequence shown here is derived from an EMBL/GenBank/DDBJ whole genome shotgun (WGS) entry which is preliminary data.</text>
</comment>
<evidence type="ECO:0000313" key="2">
    <source>
        <dbReference type="EMBL" id="MFD2024029.1"/>
    </source>
</evidence>
<dbReference type="InterPro" id="IPR010982">
    <property type="entry name" value="Lambda_DNA-bd_dom_sf"/>
</dbReference>
<sequence length="337" mass="36620">MARYVDPRFAERMRMLRHARGLSLKGLYRIAHVSVSSLSEYETGRRRPSAEMARNLDLALDAGGQLAAMVVETPRTTTADEADEASDRVTHAVSAPRMIDARAVDALAAALAAHRRADDDADPVLLLPAVSAGQVQVQRLAEQARGPHAHALQVVSAEWTQFTGWLHAQARHDAEAVRLLTESADQAVRLGVSNLACQAWGFRGYLERQRGVPARITRAFRTAAEIPGISRLHRVDAMLNTVHGLGLMGEKRQALELLGQADDLTTSAGGDEVDPASYWLTPTWLRIPMGMAYLGLDRASDAVENLRAGLGALPGGWQRAEWAAEYRDALARAEDAA</sequence>
<dbReference type="Gene3D" id="1.10.260.40">
    <property type="entry name" value="lambda repressor-like DNA-binding domains"/>
    <property type="match status" value="1"/>
</dbReference>
<dbReference type="Proteomes" id="UP001597338">
    <property type="component" value="Unassembled WGS sequence"/>
</dbReference>
<organism evidence="2 3">
    <name type="scientific">Promicromonospora aerolata</name>
    <dbReference type="NCBI Taxonomy" id="195749"/>
    <lineage>
        <taxon>Bacteria</taxon>
        <taxon>Bacillati</taxon>
        <taxon>Actinomycetota</taxon>
        <taxon>Actinomycetes</taxon>
        <taxon>Micrococcales</taxon>
        <taxon>Promicromonosporaceae</taxon>
        <taxon>Promicromonospora</taxon>
    </lineage>
</organism>
<dbReference type="SMART" id="SM00530">
    <property type="entry name" value="HTH_XRE"/>
    <property type="match status" value="1"/>
</dbReference>
<dbReference type="EMBL" id="JBHUHF010000001">
    <property type="protein sequence ID" value="MFD2024029.1"/>
    <property type="molecule type" value="Genomic_DNA"/>
</dbReference>
<feature type="domain" description="HTH cro/C1-type" evidence="1">
    <location>
        <begin position="13"/>
        <end position="66"/>
    </location>
</feature>
<proteinExistence type="predicted"/>
<dbReference type="Pfam" id="PF13560">
    <property type="entry name" value="HTH_31"/>
    <property type="match status" value="1"/>
</dbReference>
<dbReference type="CDD" id="cd00093">
    <property type="entry name" value="HTH_XRE"/>
    <property type="match status" value="1"/>
</dbReference>
<keyword evidence="3" id="KW-1185">Reference proteome</keyword>
<dbReference type="InterPro" id="IPR001387">
    <property type="entry name" value="Cro/C1-type_HTH"/>
</dbReference>